<organism evidence="1">
    <name type="scientific">Arundo donax</name>
    <name type="common">Giant reed</name>
    <name type="synonym">Donax arundinaceus</name>
    <dbReference type="NCBI Taxonomy" id="35708"/>
    <lineage>
        <taxon>Eukaryota</taxon>
        <taxon>Viridiplantae</taxon>
        <taxon>Streptophyta</taxon>
        <taxon>Embryophyta</taxon>
        <taxon>Tracheophyta</taxon>
        <taxon>Spermatophyta</taxon>
        <taxon>Magnoliopsida</taxon>
        <taxon>Liliopsida</taxon>
        <taxon>Poales</taxon>
        <taxon>Poaceae</taxon>
        <taxon>PACMAD clade</taxon>
        <taxon>Arundinoideae</taxon>
        <taxon>Arundineae</taxon>
        <taxon>Arundo</taxon>
    </lineage>
</organism>
<reference evidence="1" key="1">
    <citation type="submission" date="2014-09" db="EMBL/GenBank/DDBJ databases">
        <authorList>
            <person name="Magalhaes I.L.F."/>
            <person name="Oliveira U."/>
            <person name="Santos F.R."/>
            <person name="Vidigal T.H.D.A."/>
            <person name="Brescovit A.D."/>
            <person name="Santos A.J."/>
        </authorList>
    </citation>
    <scope>NUCLEOTIDE SEQUENCE</scope>
    <source>
        <tissue evidence="1">Shoot tissue taken approximately 20 cm above the soil surface</tissue>
    </source>
</reference>
<reference evidence="1" key="2">
    <citation type="journal article" date="2015" name="Data Brief">
        <title>Shoot transcriptome of the giant reed, Arundo donax.</title>
        <authorList>
            <person name="Barrero R.A."/>
            <person name="Guerrero F.D."/>
            <person name="Moolhuijzen P."/>
            <person name="Goolsby J.A."/>
            <person name="Tidwell J."/>
            <person name="Bellgard S.E."/>
            <person name="Bellgard M.I."/>
        </authorList>
    </citation>
    <scope>NUCLEOTIDE SEQUENCE</scope>
    <source>
        <tissue evidence="1">Shoot tissue taken approximately 20 cm above the soil surface</tissue>
    </source>
</reference>
<proteinExistence type="predicted"/>
<dbReference type="EMBL" id="GBRH01244465">
    <property type="protein sequence ID" value="JAD53430.1"/>
    <property type="molecule type" value="Transcribed_RNA"/>
</dbReference>
<name>A0A0A9AWX4_ARUDO</name>
<accession>A0A0A9AWX4</accession>
<sequence length="31" mass="3753">MHKSLEKCVSCFDRILVNRSTCWYNMQAYIL</sequence>
<protein>
    <submittedName>
        <fullName evidence="1">Uncharacterized protein</fullName>
    </submittedName>
</protein>
<dbReference type="AlphaFoldDB" id="A0A0A9AWX4"/>
<evidence type="ECO:0000313" key="1">
    <source>
        <dbReference type="EMBL" id="JAD53430.1"/>
    </source>
</evidence>